<dbReference type="EMBL" id="LLXJ01002909">
    <property type="protein sequence ID" value="PKB97938.1"/>
    <property type="molecule type" value="Genomic_DNA"/>
</dbReference>
<dbReference type="VEuPathDB" id="FungiDB:RhiirA1_430096"/>
<keyword evidence="2" id="KW-0812">Transmembrane</keyword>
<evidence type="ECO:0000256" key="2">
    <source>
        <dbReference type="SAM" id="Phobius"/>
    </source>
</evidence>
<keyword evidence="2" id="KW-1133">Transmembrane helix</keyword>
<proteinExistence type="predicted"/>
<protein>
    <submittedName>
        <fullName evidence="3">Uncharacterized protein</fullName>
    </submittedName>
</protein>
<gene>
    <name evidence="3" type="ORF">RhiirA5_112928</name>
</gene>
<comment type="caution">
    <text evidence="3">The sequence shown here is derived from an EMBL/GenBank/DDBJ whole genome shotgun (WGS) entry which is preliminary data.</text>
</comment>
<reference evidence="3 4" key="1">
    <citation type="submission" date="2016-04" db="EMBL/GenBank/DDBJ databases">
        <title>Genome analyses suggest a sexual origin of heterokaryosis in a supposedly ancient asexual fungus.</title>
        <authorList>
            <person name="Ropars J."/>
            <person name="Sedzielewska K."/>
            <person name="Noel J."/>
            <person name="Charron P."/>
            <person name="Farinelli L."/>
            <person name="Marton T."/>
            <person name="Kruger M."/>
            <person name="Pelin A."/>
            <person name="Brachmann A."/>
            <person name="Corradi N."/>
        </authorList>
    </citation>
    <scope>NUCLEOTIDE SEQUENCE [LARGE SCALE GENOMIC DNA]</scope>
    <source>
        <strain evidence="3 4">A5</strain>
    </source>
</reference>
<feature type="transmembrane region" description="Helical" evidence="2">
    <location>
        <begin position="69"/>
        <end position="90"/>
    </location>
</feature>
<accession>A0A2N0NTN9</accession>
<feature type="compositionally biased region" description="Basic and acidic residues" evidence="1">
    <location>
        <begin position="128"/>
        <end position="140"/>
    </location>
</feature>
<keyword evidence="2" id="KW-0472">Membrane</keyword>
<evidence type="ECO:0000313" key="3">
    <source>
        <dbReference type="EMBL" id="PKB97938.1"/>
    </source>
</evidence>
<dbReference type="VEuPathDB" id="FungiDB:FUN_022012"/>
<dbReference type="Proteomes" id="UP000232722">
    <property type="component" value="Unassembled WGS sequence"/>
</dbReference>
<organism evidence="3 4">
    <name type="scientific">Rhizophagus irregularis</name>
    <dbReference type="NCBI Taxonomy" id="588596"/>
    <lineage>
        <taxon>Eukaryota</taxon>
        <taxon>Fungi</taxon>
        <taxon>Fungi incertae sedis</taxon>
        <taxon>Mucoromycota</taxon>
        <taxon>Glomeromycotina</taxon>
        <taxon>Glomeromycetes</taxon>
        <taxon>Glomerales</taxon>
        <taxon>Glomeraceae</taxon>
        <taxon>Rhizophagus</taxon>
    </lineage>
</organism>
<evidence type="ECO:0000313" key="4">
    <source>
        <dbReference type="Proteomes" id="UP000232722"/>
    </source>
</evidence>
<dbReference type="AlphaFoldDB" id="A0A2N0NTN9"/>
<dbReference type="VEuPathDB" id="FungiDB:RhiirFUN_019835"/>
<name>A0A2N0NTN9_9GLOM</name>
<sequence>MLKDTLDDILEKFRGASRDSSNLYTIGIQLYMTEIRIYMMEKRDIYRLHLLKSFKLPLLYSSYDKLRLALSWAWNIRVSLIFCIVLTLLVDHCHLLRGIFVQGLVKELSLKLDDSTIVSSRGPPNEMKTIKTPEKSKKKK</sequence>
<feature type="region of interest" description="Disordered" evidence="1">
    <location>
        <begin position="121"/>
        <end position="140"/>
    </location>
</feature>
<evidence type="ECO:0000256" key="1">
    <source>
        <dbReference type="SAM" id="MobiDB-lite"/>
    </source>
</evidence>
<reference evidence="3 4" key="2">
    <citation type="submission" date="2017-09" db="EMBL/GenBank/DDBJ databases">
        <title>Extensive intraspecific genome diversity in a model arbuscular mycorrhizal fungus.</title>
        <authorList>
            <person name="Chen E.C."/>
            <person name="Morin E."/>
            <person name="Beaudet D."/>
            <person name="Noel J."/>
            <person name="Ndikumana S."/>
            <person name="Charron P."/>
            <person name="St-Onge C."/>
            <person name="Giorgi J."/>
            <person name="Grigoriev I.V."/>
            <person name="Roux C."/>
            <person name="Martin F.M."/>
            <person name="Corradi N."/>
        </authorList>
    </citation>
    <scope>NUCLEOTIDE SEQUENCE [LARGE SCALE GENOMIC DNA]</scope>
    <source>
        <strain evidence="3 4">A5</strain>
    </source>
</reference>